<comment type="cofactor">
    <cofactor evidence="1">
        <name>pyridoxal 5'-phosphate</name>
        <dbReference type="ChEBI" id="CHEBI:597326"/>
    </cofactor>
</comment>
<sequence length="326" mass="36675">MLTYPRTESIETRFSIVTPSPLQKIEAAWTRFFIDDDDREKNVEVWCKRDDLLHGIIAGNKWRKLTKPLQDFQQIPASHILSFGGPYSNHLHALSYCCNQLNIKFTAVIRGAYLKDQALNRTLQDLNNWNANLVFVDKITYQKKTDQNYLAKLRKDMNADVIIPEGGSQQDALFGMQAMLNEINLANSSRPFDAILLPVGSGASMAGVIKNCPPKLAKNIIGIGVLQGEGYLEGLVDQFLNKDTPYLPWHINHQFHFGGYAKSTAELDTFCKEVNQQQAKQDTPICIEPVYSGKCFFALKTLIQQGYFAPHSKILIIHTGGLQGAR</sequence>
<proteinExistence type="inferred from homology"/>
<dbReference type="InterPro" id="IPR027278">
    <property type="entry name" value="ACCD_DCysDesulf"/>
</dbReference>
<keyword evidence="3 5" id="KW-0663">Pyridoxal phosphate</keyword>
<dbReference type="PIRSF" id="PIRSF006278">
    <property type="entry name" value="ACCD_DCysDesulf"/>
    <property type="match status" value="1"/>
</dbReference>
<comment type="similarity">
    <text evidence="2">Belongs to the ACC deaminase/D-cysteine desulfhydrase family.</text>
</comment>
<dbReference type="EMBL" id="BAEQ01000052">
    <property type="protein sequence ID" value="GAC30100.1"/>
    <property type="molecule type" value="Genomic_DNA"/>
</dbReference>
<dbReference type="PANTHER" id="PTHR43780">
    <property type="entry name" value="1-AMINOCYCLOPROPANE-1-CARBOXYLATE DEAMINASE-RELATED"/>
    <property type="match status" value="1"/>
</dbReference>
<accession>K7A3M5</accession>
<reference evidence="8" key="1">
    <citation type="journal article" date="2014" name="Environ. Microbiol.">
        <title>Comparative genomics of the marine bacterial genus Glaciecola reveals the high degree of genomic diversity and genomic characteristic for cold adaptation.</title>
        <authorList>
            <person name="Qin Q.L."/>
            <person name="Xie B.B."/>
            <person name="Yu Y."/>
            <person name="Shu Y.L."/>
            <person name="Rong J.C."/>
            <person name="Zhang Y.J."/>
            <person name="Zhao D.L."/>
            <person name="Chen X.L."/>
            <person name="Zhang X.Y."/>
            <person name="Chen B."/>
            <person name="Zhou B.C."/>
            <person name="Zhang Y.Z."/>
        </authorList>
    </citation>
    <scope>NUCLEOTIDE SEQUENCE [LARGE SCALE GENOMIC DNA]</scope>
    <source>
        <strain evidence="8">ACAM 615</strain>
    </source>
</reference>
<feature type="active site" description="Nucleophile" evidence="4">
    <location>
        <position position="88"/>
    </location>
</feature>
<dbReference type="OrthoDB" id="9801249at2"/>
<comment type="caution">
    <text evidence="7">The sequence shown here is derived from an EMBL/GenBank/DDBJ whole genome shotgun (WGS) entry which is preliminary data.</text>
</comment>
<dbReference type="SUPFAM" id="SSF53686">
    <property type="entry name" value="Tryptophan synthase beta subunit-like PLP-dependent enzymes"/>
    <property type="match status" value="1"/>
</dbReference>
<evidence type="ECO:0000256" key="2">
    <source>
        <dbReference type="ARBA" id="ARBA00008639"/>
    </source>
</evidence>
<evidence type="ECO:0000313" key="7">
    <source>
        <dbReference type="EMBL" id="GAC30100.1"/>
    </source>
</evidence>
<dbReference type="Gene3D" id="3.40.50.1100">
    <property type="match status" value="2"/>
</dbReference>
<dbReference type="AlphaFoldDB" id="K7A3M5"/>
<dbReference type="GO" id="GO:0019148">
    <property type="term" value="F:D-cysteine desulfhydrase activity"/>
    <property type="evidence" value="ECO:0007669"/>
    <property type="project" value="TreeGrafter"/>
</dbReference>
<dbReference type="Pfam" id="PF00291">
    <property type="entry name" value="PALP"/>
    <property type="match status" value="1"/>
</dbReference>
<dbReference type="GO" id="GO:0008660">
    <property type="term" value="F:1-aminocyclopropane-1-carboxylate deaminase activity"/>
    <property type="evidence" value="ECO:0007669"/>
    <property type="project" value="UniProtKB-EC"/>
</dbReference>
<dbReference type="RefSeq" id="WP_006013865.1">
    <property type="nucleotide sequence ID" value="NZ_BAEQ01000052.1"/>
</dbReference>
<name>K7A3M5_9ALTE</name>
<dbReference type="Proteomes" id="UP000006251">
    <property type="component" value="Unassembled WGS sequence"/>
</dbReference>
<evidence type="ECO:0000256" key="4">
    <source>
        <dbReference type="PIRSR" id="PIRSR006278-1"/>
    </source>
</evidence>
<organism evidence="7 8">
    <name type="scientific">Brumicola pallidula DSM 14239 = ACAM 615</name>
    <dbReference type="NCBI Taxonomy" id="1121922"/>
    <lineage>
        <taxon>Bacteria</taxon>
        <taxon>Pseudomonadati</taxon>
        <taxon>Pseudomonadota</taxon>
        <taxon>Gammaproteobacteria</taxon>
        <taxon>Alteromonadales</taxon>
        <taxon>Alteromonadaceae</taxon>
        <taxon>Brumicola</taxon>
    </lineage>
</organism>
<feature type="domain" description="Tryptophan synthase beta chain-like PALP" evidence="6">
    <location>
        <begin position="39"/>
        <end position="320"/>
    </location>
</feature>
<dbReference type="InterPro" id="IPR001926">
    <property type="entry name" value="TrpB-like_PALP"/>
</dbReference>
<evidence type="ECO:0000259" key="6">
    <source>
        <dbReference type="Pfam" id="PF00291"/>
    </source>
</evidence>
<keyword evidence="8" id="KW-1185">Reference proteome</keyword>
<evidence type="ECO:0000256" key="3">
    <source>
        <dbReference type="ARBA" id="ARBA00022898"/>
    </source>
</evidence>
<evidence type="ECO:0000256" key="5">
    <source>
        <dbReference type="PIRSR" id="PIRSR006278-2"/>
    </source>
</evidence>
<dbReference type="InterPro" id="IPR036052">
    <property type="entry name" value="TrpB-like_PALP_sf"/>
</dbReference>
<feature type="modified residue" description="N6-(pyridoxal phosphate)lysine" evidence="5">
    <location>
        <position position="61"/>
    </location>
</feature>
<dbReference type="STRING" id="1121922.GCA_000428905_00195"/>
<keyword evidence="7" id="KW-0378">Hydrolase</keyword>
<evidence type="ECO:0000256" key="1">
    <source>
        <dbReference type="ARBA" id="ARBA00001933"/>
    </source>
</evidence>
<protein>
    <submittedName>
        <fullName evidence="7">1-aminocyclopropane-1-carboxylate deaminase</fullName>
        <ecNumber evidence="7">3.5.99.7</ecNumber>
    </submittedName>
</protein>
<gene>
    <name evidence="7" type="ORF">GPAL_3249</name>
</gene>
<evidence type="ECO:0000313" key="8">
    <source>
        <dbReference type="Proteomes" id="UP000006251"/>
    </source>
</evidence>
<dbReference type="PANTHER" id="PTHR43780:SF2">
    <property type="entry name" value="1-AMINOCYCLOPROPANE-1-CARBOXYLATE DEAMINASE-RELATED"/>
    <property type="match status" value="1"/>
</dbReference>
<dbReference type="EC" id="3.5.99.7" evidence="7"/>